<evidence type="ECO:0000313" key="2">
    <source>
        <dbReference type="EMBL" id="AKJ00807.1"/>
    </source>
</evidence>
<dbReference type="InterPro" id="IPR005182">
    <property type="entry name" value="YdbS-like_PH"/>
</dbReference>
<proteinExistence type="predicted"/>
<reference evidence="2 4" key="1">
    <citation type="submission" date="2015-05" db="EMBL/GenBank/DDBJ databases">
        <title>Genome assembly of Archangium gephyra DSM 2261.</title>
        <authorList>
            <person name="Sharma G."/>
            <person name="Subramanian S."/>
        </authorList>
    </citation>
    <scope>NUCLEOTIDE SEQUENCE [LARGE SCALE GENOMIC DNA]</scope>
    <source>
        <strain evidence="2 4">DSM 2261</strain>
    </source>
</reference>
<accession>A0AAC8TCJ4</accession>
<dbReference type="PANTHER" id="PTHR34473">
    <property type="entry name" value="UPF0699 TRANSMEMBRANE PROTEIN YDBS"/>
    <property type="match status" value="1"/>
</dbReference>
<dbReference type="EMBL" id="QUMU01000012">
    <property type="protein sequence ID" value="REG25975.1"/>
    <property type="molecule type" value="Genomic_DNA"/>
</dbReference>
<evidence type="ECO:0000259" key="1">
    <source>
        <dbReference type="Pfam" id="PF03703"/>
    </source>
</evidence>
<sequence length="201" mass="22606">MNHENPARAQPGPASPPAVWGPLPALPATLRPHRNFLTYSALESLLLGPAFWVKLLYSYFRYRTLVYEVDEEGITMRWGIFFRREVSLTYARIQDIHLTSNVVERWLGLARIQVQTASGSAKAEMIIEGLQFFEPLRDFLYDRMRGSRPRLGTAPPHELSRGASPEAATLEELTATLREVASEVRALREALRPSSGGSRAD</sequence>
<dbReference type="RefSeq" id="WP_047855545.1">
    <property type="nucleotide sequence ID" value="NZ_CP011509.1"/>
</dbReference>
<evidence type="ECO:0000313" key="4">
    <source>
        <dbReference type="Proteomes" id="UP000035579"/>
    </source>
</evidence>
<reference evidence="3 5" key="2">
    <citation type="submission" date="2018-08" db="EMBL/GenBank/DDBJ databases">
        <title>Genomic Encyclopedia of Archaeal and Bacterial Type Strains, Phase II (KMG-II): from individual species to whole genera.</title>
        <authorList>
            <person name="Goeker M."/>
        </authorList>
    </citation>
    <scope>NUCLEOTIDE SEQUENCE [LARGE SCALE GENOMIC DNA]</scope>
    <source>
        <strain evidence="3 5">DSM 2261</strain>
    </source>
</reference>
<organism evidence="2 4">
    <name type="scientific">Archangium gephyra</name>
    <dbReference type="NCBI Taxonomy" id="48"/>
    <lineage>
        <taxon>Bacteria</taxon>
        <taxon>Pseudomonadati</taxon>
        <taxon>Myxococcota</taxon>
        <taxon>Myxococcia</taxon>
        <taxon>Myxococcales</taxon>
        <taxon>Cystobacterineae</taxon>
        <taxon>Archangiaceae</taxon>
        <taxon>Archangium</taxon>
    </lineage>
</organism>
<name>A0AAC8TCJ4_9BACT</name>
<dbReference type="Pfam" id="PF03703">
    <property type="entry name" value="bPH_2"/>
    <property type="match status" value="1"/>
</dbReference>
<keyword evidence="5" id="KW-1185">Reference proteome</keyword>
<dbReference type="AlphaFoldDB" id="A0AAC8TCJ4"/>
<protein>
    <submittedName>
        <fullName evidence="2">Glutamate synthase [NADPH] large chain</fullName>
    </submittedName>
    <submittedName>
        <fullName evidence="3">Membrane protein</fullName>
    </submittedName>
</protein>
<gene>
    <name evidence="2" type="ORF">AA314_02433</name>
    <name evidence="3" type="ORF">ATI61_11270</name>
</gene>
<dbReference type="EMBL" id="CP011509">
    <property type="protein sequence ID" value="AKJ00807.1"/>
    <property type="molecule type" value="Genomic_DNA"/>
</dbReference>
<dbReference type="KEGG" id="age:AA314_02433"/>
<dbReference type="PANTHER" id="PTHR34473:SF2">
    <property type="entry name" value="UPF0699 TRANSMEMBRANE PROTEIN YDBT"/>
    <property type="match status" value="1"/>
</dbReference>
<evidence type="ECO:0000313" key="5">
    <source>
        <dbReference type="Proteomes" id="UP000256345"/>
    </source>
</evidence>
<dbReference type="Proteomes" id="UP000035579">
    <property type="component" value="Chromosome"/>
</dbReference>
<dbReference type="Proteomes" id="UP000256345">
    <property type="component" value="Unassembled WGS sequence"/>
</dbReference>
<feature type="domain" description="YdbS-like PH" evidence="1">
    <location>
        <begin position="62"/>
        <end position="126"/>
    </location>
</feature>
<evidence type="ECO:0000313" key="3">
    <source>
        <dbReference type="EMBL" id="REG25975.1"/>
    </source>
</evidence>